<dbReference type="Pfam" id="PF07715">
    <property type="entry name" value="Plug"/>
    <property type="match status" value="1"/>
</dbReference>
<keyword evidence="5 13" id="KW-0732">Signal</keyword>
<dbReference type="InterPro" id="IPR010916">
    <property type="entry name" value="TonB_box_CS"/>
</dbReference>
<protein>
    <submittedName>
        <fullName evidence="16">Outer membrane vitamin B12 receptor BtuB</fullName>
    </submittedName>
</protein>
<evidence type="ECO:0000259" key="15">
    <source>
        <dbReference type="Pfam" id="PF07715"/>
    </source>
</evidence>
<keyword evidence="6" id="KW-0406">Ion transport</keyword>
<dbReference type="GO" id="GO:0044718">
    <property type="term" value="P:siderophore transmembrane transport"/>
    <property type="evidence" value="ECO:0007669"/>
    <property type="project" value="TreeGrafter"/>
</dbReference>
<keyword evidence="16" id="KW-0675">Receptor</keyword>
<evidence type="ECO:0000256" key="13">
    <source>
        <dbReference type="SAM" id="SignalP"/>
    </source>
</evidence>
<keyword evidence="2 10" id="KW-0813">Transport</keyword>
<dbReference type="InterPro" id="IPR039426">
    <property type="entry name" value="TonB-dep_rcpt-like"/>
</dbReference>
<evidence type="ECO:0000259" key="14">
    <source>
        <dbReference type="Pfam" id="PF00593"/>
    </source>
</evidence>
<sequence>MKISNLSLAIGSVLALAAPSLYASETANTDETMVVTASRSQQKLSDVPRSVTVIEKEQLSRVMDQSRNINEALSMLVPGMGTSVHGNLSSKGQNQIRGRRVLLMIDGVSQNNSFLDFGQELSSIDPQNVERIEVIRGGSAVYGLGAQGGIINVITKRPEAGETQYRTKVGTNFQEFGSDSLSWNVYQEAQGGNDTDQWRIGLGYDQRGGSYDASGNRLPSVNNADDMDNINLNGVWNRDFDAERSLTFNFGVRRMEDNDGWCATGGNGAEGKPAEAVHCGPGYNNNVAGKVGVNGPAQPNNVKRTFANYQLRYQDIGFAWGMLDVTGYWMTQDTETFTLAMKDNVPGSPTEGQTYYGHNMTDFDRYGMKLNISSMVSWADITWGMDVEQQSFKQPNSVGFYNNTPDVEQFAIAPFSQFASQVTDNTTLSYGVRYEYVRLGVDDFIVGNTHANAGKAVQGGNPDISEFLFNVGATHYLTDNHQVFASFAQGMSTNEALRAIRTGDSDNVEGAIQPIKTDNYEVGFRGVVGLADYSLAGFYSSSDLGSTLNYDETNNRLESTRAPERVWGVEATLGFDIMPNLRNDNTVSWQEGERKLDGDSEWQPLDGTRIAPIKITSSFLYDTQDYGRYNLNLLYSGARDKSDEITSGAGYAVESFFLMNMGAYYDLPVGTINVAVENLLNEKYMTPYAQAERNNSRYYFAPGRRIYLGYEVKY</sequence>
<feature type="domain" description="TonB-dependent receptor plug" evidence="15">
    <location>
        <begin position="44"/>
        <end position="150"/>
    </location>
</feature>
<dbReference type="PROSITE" id="PS00430">
    <property type="entry name" value="TONB_DEPENDENT_REC_1"/>
    <property type="match status" value="1"/>
</dbReference>
<keyword evidence="4 10" id="KW-0812">Transmembrane</keyword>
<dbReference type="Gene3D" id="2.40.170.20">
    <property type="entry name" value="TonB-dependent receptor, beta-barrel domain"/>
    <property type="match status" value="1"/>
</dbReference>
<dbReference type="PROSITE" id="PS52016">
    <property type="entry name" value="TONB_DEPENDENT_REC_3"/>
    <property type="match status" value="1"/>
</dbReference>
<evidence type="ECO:0000256" key="5">
    <source>
        <dbReference type="ARBA" id="ARBA00022729"/>
    </source>
</evidence>
<proteinExistence type="inferred from homology"/>
<comment type="similarity">
    <text evidence="10 12">Belongs to the TonB-dependent receptor family.</text>
</comment>
<feature type="chain" id="PRO_5001864524" evidence="13">
    <location>
        <begin position="24"/>
        <end position="714"/>
    </location>
</feature>
<dbReference type="PANTHER" id="PTHR30069">
    <property type="entry name" value="TONB-DEPENDENT OUTER MEMBRANE RECEPTOR"/>
    <property type="match status" value="1"/>
</dbReference>
<evidence type="ECO:0000256" key="10">
    <source>
        <dbReference type="PROSITE-ProRule" id="PRU01360"/>
    </source>
</evidence>
<dbReference type="Pfam" id="PF00593">
    <property type="entry name" value="TonB_dep_Rec_b-barrel"/>
    <property type="match status" value="1"/>
</dbReference>
<dbReference type="STRING" id="990268.JCM19235_4376"/>
<keyword evidence="7 11" id="KW-0798">TonB box</keyword>
<evidence type="ECO:0000256" key="12">
    <source>
        <dbReference type="RuleBase" id="RU003357"/>
    </source>
</evidence>
<keyword evidence="17" id="KW-1185">Reference proteome</keyword>
<feature type="short sequence motif" description="TonB box" evidence="11">
    <location>
        <begin position="32"/>
        <end position="38"/>
    </location>
</feature>
<evidence type="ECO:0000256" key="8">
    <source>
        <dbReference type="ARBA" id="ARBA00023136"/>
    </source>
</evidence>
<evidence type="ECO:0000256" key="4">
    <source>
        <dbReference type="ARBA" id="ARBA00022692"/>
    </source>
</evidence>
<keyword evidence="9 10" id="KW-0998">Cell outer membrane</keyword>
<evidence type="ECO:0000256" key="11">
    <source>
        <dbReference type="PROSITE-ProRule" id="PRU10143"/>
    </source>
</evidence>
<dbReference type="OrthoDB" id="8670144at2"/>
<dbReference type="SUPFAM" id="SSF56935">
    <property type="entry name" value="Porins"/>
    <property type="match status" value="1"/>
</dbReference>
<evidence type="ECO:0000313" key="16">
    <source>
        <dbReference type="EMBL" id="GAL20176.1"/>
    </source>
</evidence>
<evidence type="ECO:0000256" key="7">
    <source>
        <dbReference type="ARBA" id="ARBA00023077"/>
    </source>
</evidence>
<dbReference type="GO" id="GO:0009279">
    <property type="term" value="C:cell outer membrane"/>
    <property type="evidence" value="ECO:0007669"/>
    <property type="project" value="UniProtKB-SubCell"/>
</dbReference>
<dbReference type="InterPro" id="IPR037066">
    <property type="entry name" value="Plug_dom_sf"/>
</dbReference>
<keyword evidence="3 10" id="KW-1134">Transmembrane beta strand</keyword>
<evidence type="ECO:0000313" key="17">
    <source>
        <dbReference type="Proteomes" id="UP000029228"/>
    </source>
</evidence>
<keyword evidence="8 10" id="KW-0472">Membrane</keyword>
<evidence type="ECO:0000256" key="9">
    <source>
        <dbReference type="ARBA" id="ARBA00023237"/>
    </source>
</evidence>
<dbReference type="InterPro" id="IPR000531">
    <property type="entry name" value="Beta-barrel_TonB"/>
</dbReference>
<dbReference type="EMBL" id="BBMR01000005">
    <property type="protein sequence ID" value="GAL20176.1"/>
    <property type="molecule type" value="Genomic_DNA"/>
</dbReference>
<dbReference type="GO" id="GO:0015344">
    <property type="term" value="F:siderophore uptake transmembrane transporter activity"/>
    <property type="evidence" value="ECO:0007669"/>
    <property type="project" value="TreeGrafter"/>
</dbReference>
<evidence type="ECO:0000256" key="1">
    <source>
        <dbReference type="ARBA" id="ARBA00004571"/>
    </source>
</evidence>
<comment type="caution">
    <text evidence="16">The sequence shown here is derived from an EMBL/GenBank/DDBJ whole genome shotgun (WGS) entry which is preliminary data.</text>
</comment>
<feature type="domain" description="TonB-dependent receptor-like beta-barrel" evidence="14">
    <location>
        <begin position="286"/>
        <end position="679"/>
    </location>
</feature>
<reference evidence="16 17" key="1">
    <citation type="submission" date="2014-09" db="EMBL/GenBank/DDBJ databases">
        <title>Vibrio maritimus JCM 19235. (C45) whole genome shotgun sequence.</title>
        <authorList>
            <person name="Sawabe T."/>
            <person name="Meirelles P."/>
            <person name="Nakanishi M."/>
            <person name="Sayaka M."/>
            <person name="Hattori M."/>
            <person name="Ohkuma M."/>
        </authorList>
    </citation>
    <scope>NUCLEOTIDE SEQUENCE [LARGE SCALE GENOMIC DNA]</scope>
    <source>
        <strain evidence="17">JCM19235</strain>
    </source>
</reference>
<accession>A0A090RY16</accession>
<feature type="signal peptide" evidence="13">
    <location>
        <begin position="1"/>
        <end position="23"/>
    </location>
</feature>
<gene>
    <name evidence="16" type="ORF">JCM19235_4376</name>
</gene>
<evidence type="ECO:0000256" key="6">
    <source>
        <dbReference type="ARBA" id="ARBA00023065"/>
    </source>
</evidence>
<dbReference type="PANTHER" id="PTHR30069:SF42">
    <property type="entry name" value="FERRIC AEROBACTIN RECEPTOR"/>
    <property type="match status" value="1"/>
</dbReference>
<dbReference type="InterPro" id="IPR036942">
    <property type="entry name" value="Beta-barrel_TonB_sf"/>
</dbReference>
<dbReference type="AlphaFoldDB" id="A0A090RY16"/>
<dbReference type="Proteomes" id="UP000029228">
    <property type="component" value="Unassembled WGS sequence"/>
</dbReference>
<organism evidence="16 17">
    <name type="scientific">Vibrio maritimus</name>
    <dbReference type="NCBI Taxonomy" id="990268"/>
    <lineage>
        <taxon>Bacteria</taxon>
        <taxon>Pseudomonadati</taxon>
        <taxon>Pseudomonadota</taxon>
        <taxon>Gammaproteobacteria</taxon>
        <taxon>Vibrionales</taxon>
        <taxon>Vibrionaceae</taxon>
        <taxon>Vibrio</taxon>
    </lineage>
</organism>
<dbReference type="Gene3D" id="2.170.130.10">
    <property type="entry name" value="TonB-dependent receptor, plug domain"/>
    <property type="match status" value="1"/>
</dbReference>
<evidence type="ECO:0000256" key="2">
    <source>
        <dbReference type="ARBA" id="ARBA00022448"/>
    </source>
</evidence>
<dbReference type="InterPro" id="IPR012910">
    <property type="entry name" value="Plug_dom"/>
</dbReference>
<comment type="subcellular location">
    <subcellularLocation>
        <location evidence="1 10">Cell outer membrane</location>
        <topology evidence="1 10">Multi-pass membrane protein</topology>
    </subcellularLocation>
</comment>
<evidence type="ECO:0000256" key="3">
    <source>
        <dbReference type="ARBA" id="ARBA00022452"/>
    </source>
</evidence>
<name>A0A090RY16_9VIBR</name>